<evidence type="ECO:0000256" key="3">
    <source>
        <dbReference type="ARBA" id="ARBA00049380"/>
    </source>
</evidence>
<keyword evidence="6" id="KW-1185">Reference proteome</keyword>
<dbReference type="Pfam" id="PF00762">
    <property type="entry name" value="Ferrochelatase"/>
    <property type="match status" value="1"/>
</dbReference>
<keyword evidence="4" id="KW-0456">Lyase</keyword>
<dbReference type="GO" id="GO:0004325">
    <property type="term" value="F:ferrochelatase activity"/>
    <property type="evidence" value="ECO:0007669"/>
    <property type="project" value="UniProtKB-UniRule"/>
</dbReference>
<dbReference type="Gene3D" id="3.40.50.1400">
    <property type="match status" value="1"/>
</dbReference>
<dbReference type="Gramene" id="RZC51643">
    <property type="protein sequence ID" value="RZC51643"/>
    <property type="gene ID" value="C5167_020065"/>
</dbReference>
<evidence type="ECO:0000256" key="4">
    <source>
        <dbReference type="RuleBase" id="RU000607"/>
    </source>
</evidence>
<protein>
    <recommendedName>
        <fullName evidence="4">Ferrochelatase</fullName>
        <ecNumber evidence="4">4.98.1.1</ecNumber>
    </recommendedName>
</protein>
<dbReference type="PANTHER" id="PTHR11108">
    <property type="entry name" value="FERROCHELATASE"/>
    <property type="match status" value="1"/>
</dbReference>
<gene>
    <name evidence="5" type="ORF">C5167_020065</name>
</gene>
<dbReference type="STRING" id="3469.A0A4Y7IRZ2"/>
<evidence type="ECO:0000256" key="2">
    <source>
        <dbReference type="ARBA" id="ARBA00007718"/>
    </source>
</evidence>
<organism evidence="5 6">
    <name type="scientific">Papaver somniferum</name>
    <name type="common">Opium poppy</name>
    <dbReference type="NCBI Taxonomy" id="3469"/>
    <lineage>
        <taxon>Eukaryota</taxon>
        <taxon>Viridiplantae</taxon>
        <taxon>Streptophyta</taxon>
        <taxon>Embryophyta</taxon>
        <taxon>Tracheophyta</taxon>
        <taxon>Spermatophyta</taxon>
        <taxon>Magnoliopsida</taxon>
        <taxon>Ranunculales</taxon>
        <taxon>Papaveraceae</taxon>
        <taxon>Papaveroideae</taxon>
        <taxon>Papaver</taxon>
    </lineage>
</organism>
<dbReference type="SUPFAM" id="SSF53800">
    <property type="entry name" value="Chelatase"/>
    <property type="match status" value="1"/>
</dbReference>
<dbReference type="UniPathway" id="UPA00252">
    <property type="reaction ID" value="UER00325"/>
</dbReference>
<dbReference type="EMBL" id="CM010716">
    <property type="protein sequence ID" value="RZC51643.1"/>
    <property type="molecule type" value="Genomic_DNA"/>
</dbReference>
<dbReference type="PANTHER" id="PTHR11108:SF4">
    <property type="entry name" value="FERROCHELATASE-1, CHLOROPLASTIC_MITOCHONDRIAL"/>
    <property type="match status" value="1"/>
</dbReference>
<comment type="catalytic activity">
    <reaction evidence="3 4">
        <text>heme b + 2 H(+) = protoporphyrin IX + Fe(2+)</text>
        <dbReference type="Rhea" id="RHEA:22584"/>
        <dbReference type="ChEBI" id="CHEBI:15378"/>
        <dbReference type="ChEBI" id="CHEBI:29033"/>
        <dbReference type="ChEBI" id="CHEBI:57306"/>
        <dbReference type="ChEBI" id="CHEBI:60344"/>
        <dbReference type="EC" id="4.98.1.1"/>
    </reaction>
</comment>
<dbReference type="AlphaFoldDB" id="A0A4Y7IRZ2"/>
<dbReference type="EC" id="4.98.1.1" evidence="4"/>
<comment type="subcellular location">
    <subcellularLocation>
        <location evidence="4">Plastid</location>
        <location evidence="4">Chloroplast</location>
    </subcellularLocation>
</comment>
<keyword evidence="4" id="KW-0150">Chloroplast</keyword>
<dbReference type="InterPro" id="IPR001015">
    <property type="entry name" value="Ferrochelatase"/>
</dbReference>
<name>A0A4Y7IRZ2_PAPSO</name>
<keyword evidence="4" id="KW-0350">Heme biosynthesis</keyword>
<comment type="pathway">
    <text evidence="1 4">Porphyrin-containing compound metabolism; protoheme biosynthesis; protoheme from protoporphyrin-IX: step 1/1.</text>
</comment>
<keyword evidence="4" id="KW-0934">Plastid</keyword>
<keyword evidence="4" id="KW-0627">Porphyrin biosynthesis</keyword>
<keyword evidence="4" id="KW-0408">Iron</keyword>
<dbReference type="Proteomes" id="UP000316621">
    <property type="component" value="Chromosome 2"/>
</dbReference>
<evidence type="ECO:0000256" key="1">
    <source>
        <dbReference type="ARBA" id="ARBA00004943"/>
    </source>
</evidence>
<evidence type="ECO:0000313" key="6">
    <source>
        <dbReference type="Proteomes" id="UP000316621"/>
    </source>
</evidence>
<dbReference type="InterPro" id="IPR019772">
    <property type="entry name" value="Ferrochelatase_AS"/>
</dbReference>
<dbReference type="GO" id="GO:0005739">
    <property type="term" value="C:mitochondrion"/>
    <property type="evidence" value="ECO:0007669"/>
    <property type="project" value="TreeGrafter"/>
</dbReference>
<dbReference type="GO" id="GO:0006783">
    <property type="term" value="P:heme biosynthetic process"/>
    <property type="evidence" value="ECO:0007669"/>
    <property type="project" value="UniProtKB-UniRule"/>
</dbReference>
<reference evidence="5 6" key="1">
    <citation type="journal article" date="2018" name="Science">
        <title>The opium poppy genome and morphinan production.</title>
        <authorList>
            <person name="Guo L."/>
            <person name="Winzer T."/>
            <person name="Yang X."/>
            <person name="Li Y."/>
            <person name="Ning Z."/>
            <person name="He Z."/>
            <person name="Teodor R."/>
            <person name="Lu Y."/>
            <person name="Bowser T.A."/>
            <person name="Graham I.A."/>
            <person name="Ye K."/>
        </authorList>
    </citation>
    <scope>NUCLEOTIDE SEQUENCE [LARGE SCALE GENOMIC DNA]</scope>
    <source>
        <strain evidence="6">cv. HN1</strain>
        <tissue evidence="5">Leaves</tissue>
    </source>
</reference>
<dbReference type="PROSITE" id="PS00534">
    <property type="entry name" value="FERROCHELATASE"/>
    <property type="match status" value="1"/>
</dbReference>
<dbReference type="GO" id="GO:0009507">
    <property type="term" value="C:chloroplast"/>
    <property type="evidence" value="ECO:0007669"/>
    <property type="project" value="UniProtKB-SubCell"/>
</dbReference>
<comment type="function">
    <text evidence="4">Catalyzes the ferrous insertion into protoporphyrin IX.</text>
</comment>
<evidence type="ECO:0000313" key="5">
    <source>
        <dbReference type="EMBL" id="RZC51643.1"/>
    </source>
</evidence>
<accession>A0A4Y7IRZ2</accession>
<proteinExistence type="inferred from homology"/>
<sequence>MVYQDTDPDLAMAEIDAIRGLLQNSSLSLVSVFLAAITPLVSMGFPNGLPGCINAEVIFDSMANLIEQELQKFSNPEKVMMLFSAHGVPVSYVEDTGDPYRISDGGLHHIDHATAES</sequence>
<comment type="similarity">
    <text evidence="2 4">Belongs to the ferrochelatase family.</text>
</comment>